<feature type="domain" description="Glucose-6-phosphate dehydrogenase C-terminal" evidence="11">
    <location>
        <begin position="206"/>
        <end position="490"/>
    </location>
</feature>
<evidence type="ECO:0000256" key="9">
    <source>
        <dbReference type="RuleBase" id="RU362120"/>
    </source>
</evidence>
<keyword evidence="5 9" id="KW-0313">Glucose metabolism</keyword>
<protein>
    <recommendedName>
        <fullName evidence="4 9">Glucose-6-phosphate 1-dehydrogenase</fullName>
        <ecNumber evidence="3 9">1.1.1.49</ecNumber>
    </recommendedName>
</protein>
<keyword evidence="8 9" id="KW-0119">Carbohydrate metabolism</keyword>
<evidence type="ECO:0000256" key="6">
    <source>
        <dbReference type="ARBA" id="ARBA00022857"/>
    </source>
</evidence>
<dbReference type="PRINTS" id="PR00079">
    <property type="entry name" value="G6PDHDRGNASE"/>
</dbReference>
<dbReference type="OrthoDB" id="60984at2759"/>
<evidence type="ECO:0000259" key="11">
    <source>
        <dbReference type="Pfam" id="PF02781"/>
    </source>
</evidence>
<comment type="pathway">
    <text evidence="1 9">Carbohydrate degradation; pentose phosphate pathway; D-ribulose 5-phosphate from D-glucose 6-phosphate (oxidative stage): step 1/3.</text>
</comment>
<dbReference type="Pfam" id="PF00479">
    <property type="entry name" value="G6PD_N"/>
    <property type="match status" value="1"/>
</dbReference>
<dbReference type="NCBIfam" id="TIGR00871">
    <property type="entry name" value="zwf"/>
    <property type="match status" value="1"/>
</dbReference>
<dbReference type="InterPro" id="IPR022675">
    <property type="entry name" value="G6P_DH_C"/>
</dbReference>
<evidence type="ECO:0000256" key="4">
    <source>
        <dbReference type="ARBA" id="ARBA00020444"/>
    </source>
</evidence>
<dbReference type="PANTHER" id="PTHR23429">
    <property type="entry name" value="GLUCOSE-6-PHOSPHATE 1-DEHYDROGENASE G6PD"/>
    <property type="match status" value="1"/>
</dbReference>
<evidence type="ECO:0000313" key="13">
    <source>
        <dbReference type="Proteomes" id="UP000238350"/>
    </source>
</evidence>
<comment type="function">
    <text evidence="9">Catalyzes the rate-limiting step of the oxidative pentose-phosphate pathway, which represents a route for the dissimilation of carbohydrates besides glycolysis.</text>
</comment>
<name>A0A2T0FL44_9ASCO</name>
<dbReference type="UniPathway" id="UPA00115">
    <property type="reaction ID" value="UER00408"/>
</dbReference>
<dbReference type="GO" id="GO:0006006">
    <property type="term" value="P:glucose metabolic process"/>
    <property type="evidence" value="ECO:0007669"/>
    <property type="project" value="UniProtKB-KW"/>
</dbReference>
<organism evidence="12 13">
    <name type="scientific">Wickerhamiella sorbophila</name>
    <dbReference type="NCBI Taxonomy" id="45607"/>
    <lineage>
        <taxon>Eukaryota</taxon>
        <taxon>Fungi</taxon>
        <taxon>Dikarya</taxon>
        <taxon>Ascomycota</taxon>
        <taxon>Saccharomycotina</taxon>
        <taxon>Dipodascomycetes</taxon>
        <taxon>Dipodascales</taxon>
        <taxon>Trichomonascaceae</taxon>
        <taxon>Wickerhamiella</taxon>
    </lineage>
</organism>
<keyword evidence="7 9" id="KW-0560">Oxidoreductase</keyword>
<dbReference type="SUPFAM" id="SSF51735">
    <property type="entry name" value="NAD(P)-binding Rossmann-fold domains"/>
    <property type="match status" value="1"/>
</dbReference>
<sequence>MTTKIEDQSSLITFNKQATITVLGASGDLATKKTFPALFGLYAQGHLPEKVRIFGYARTDLTDEAFRERLSSKFELVGPNTKEKAEEFKKLCHYVQGPYDKAEGFAGLNKAIEKVEKEMVASGEVPNRLFYLALPPVVFGSVCGQLKAECYLGDGKGHTRVIIEKPFGRDLETSRELQKQIAPLFTEAEIYRIDHYLGKEMVKNLLIFRFANLPMTSWWSNQYVKTVQITFKEPFGTEGRGGYFDGIGIIRDVMQNHLCQVLSLVAMERPLSFDPEDIRDEKVRVLKAVRPIEHRNVILGQYGPNEEGKPGYLDDASIKSKDSKTPTYAAIALEIRNERWDGVPFILKAGKALNDSKVEIRIQLRPVARGIFHDITPNEVVLRVQPNETIYMKVNTKYPGLSTQTVATDLDFTYHRRFTNLVIPQAYESLILDCLKGDHSNFVRDDELDEAWKIFTPLLEDIDAGKLPVEVYPYGSRGPESVSKFVQKLGYVIPKNENYIWTN</sequence>
<dbReference type="PROSITE" id="PS00069">
    <property type="entry name" value="G6P_DEHYDROGENASE"/>
    <property type="match status" value="1"/>
</dbReference>
<dbReference type="Gene3D" id="3.30.360.10">
    <property type="entry name" value="Dihydrodipicolinate Reductase, domain 2"/>
    <property type="match status" value="1"/>
</dbReference>
<dbReference type="HAMAP" id="MF_00966">
    <property type="entry name" value="G6PD"/>
    <property type="match status" value="1"/>
</dbReference>
<comment type="caution">
    <text evidence="12">The sequence shown here is derived from an EMBL/GenBank/DDBJ whole genome shotgun (WGS) entry which is preliminary data.</text>
</comment>
<dbReference type="InterPro" id="IPR019796">
    <property type="entry name" value="G6P_DH_AS"/>
</dbReference>
<feature type="domain" description="Glucose-6-phosphate dehydrogenase NAD-binding" evidence="10">
    <location>
        <begin position="22"/>
        <end position="204"/>
    </location>
</feature>
<evidence type="ECO:0000256" key="8">
    <source>
        <dbReference type="ARBA" id="ARBA00023277"/>
    </source>
</evidence>
<dbReference type="GO" id="GO:0005829">
    <property type="term" value="C:cytosol"/>
    <property type="evidence" value="ECO:0007669"/>
    <property type="project" value="TreeGrafter"/>
</dbReference>
<evidence type="ECO:0000256" key="7">
    <source>
        <dbReference type="ARBA" id="ARBA00023002"/>
    </source>
</evidence>
<reference evidence="12 13" key="1">
    <citation type="submission" date="2017-04" db="EMBL/GenBank/DDBJ databases">
        <title>Genome sequencing of [Candida] sorbophila.</title>
        <authorList>
            <person name="Ahn J.O."/>
        </authorList>
    </citation>
    <scope>NUCLEOTIDE SEQUENCE [LARGE SCALE GENOMIC DNA]</scope>
    <source>
        <strain evidence="12 13">DS02</strain>
    </source>
</reference>
<proteinExistence type="inferred from homology"/>
<evidence type="ECO:0000256" key="1">
    <source>
        <dbReference type="ARBA" id="ARBA00004937"/>
    </source>
</evidence>
<dbReference type="AlphaFoldDB" id="A0A2T0FL44"/>
<dbReference type="EC" id="1.1.1.49" evidence="3 9"/>
<dbReference type="GeneID" id="36517079"/>
<dbReference type="Gene3D" id="3.40.50.720">
    <property type="entry name" value="NAD(P)-binding Rossmann-like Domain"/>
    <property type="match status" value="1"/>
</dbReference>
<evidence type="ECO:0000313" key="12">
    <source>
        <dbReference type="EMBL" id="PRT55711.1"/>
    </source>
</evidence>
<evidence type="ECO:0000256" key="2">
    <source>
        <dbReference type="ARBA" id="ARBA00009975"/>
    </source>
</evidence>
<evidence type="ECO:0000256" key="5">
    <source>
        <dbReference type="ARBA" id="ARBA00022526"/>
    </source>
</evidence>
<dbReference type="EMBL" id="NDIQ01000022">
    <property type="protein sequence ID" value="PRT55711.1"/>
    <property type="molecule type" value="Genomic_DNA"/>
</dbReference>
<dbReference type="GO" id="GO:0009051">
    <property type="term" value="P:pentose-phosphate shunt, oxidative branch"/>
    <property type="evidence" value="ECO:0007669"/>
    <property type="project" value="TreeGrafter"/>
</dbReference>
<comment type="catalytic activity">
    <reaction evidence="9">
        <text>D-glucose 6-phosphate + NADP(+) = 6-phospho-D-glucono-1,5-lactone + NADPH + H(+)</text>
        <dbReference type="Rhea" id="RHEA:15841"/>
        <dbReference type="ChEBI" id="CHEBI:15378"/>
        <dbReference type="ChEBI" id="CHEBI:57783"/>
        <dbReference type="ChEBI" id="CHEBI:57955"/>
        <dbReference type="ChEBI" id="CHEBI:58349"/>
        <dbReference type="ChEBI" id="CHEBI:61548"/>
        <dbReference type="EC" id="1.1.1.49"/>
    </reaction>
</comment>
<dbReference type="InterPro" id="IPR036291">
    <property type="entry name" value="NAD(P)-bd_dom_sf"/>
</dbReference>
<evidence type="ECO:0000259" key="10">
    <source>
        <dbReference type="Pfam" id="PF00479"/>
    </source>
</evidence>
<dbReference type="InterPro" id="IPR022674">
    <property type="entry name" value="G6P_DH_NAD-bd"/>
</dbReference>
<accession>A0A2T0FL44</accession>
<comment type="similarity">
    <text evidence="2 9">Belongs to the glucose-6-phosphate dehydrogenase family.</text>
</comment>
<evidence type="ECO:0000256" key="3">
    <source>
        <dbReference type="ARBA" id="ARBA00013019"/>
    </source>
</evidence>
<keyword evidence="6 9" id="KW-0521">NADP</keyword>
<dbReference type="GO" id="GO:0050661">
    <property type="term" value="F:NADP binding"/>
    <property type="evidence" value="ECO:0007669"/>
    <property type="project" value="InterPro"/>
</dbReference>
<dbReference type="InterPro" id="IPR001282">
    <property type="entry name" value="G6P_DH"/>
</dbReference>
<dbReference type="Proteomes" id="UP000238350">
    <property type="component" value="Unassembled WGS sequence"/>
</dbReference>
<dbReference type="GO" id="GO:0004345">
    <property type="term" value="F:glucose-6-phosphate dehydrogenase activity"/>
    <property type="evidence" value="ECO:0007669"/>
    <property type="project" value="UniProtKB-EC"/>
</dbReference>
<dbReference type="PIRSF" id="PIRSF000110">
    <property type="entry name" value="G6PD"/>
    <property type="match status" value="1"/>
</dbReference>
<keyword evidence="13" id="KW-1185">Reference proteome</keyword>
<dbReference type="STRING" id="45607.A0A2T0FL44"/>
<dbReference type="Pfam" id="PF02781">
    <property type="entry name" value="G6PD_C"/>
    <property type="match status" value="1"/>
</dbReference>
<dbReference type="PANTHER" id="PTHR23429:SF0">
    <property type="entry name" value="GLUCOSE-6-PHOSPHATE 1-DEHYDROGENASE"/>
    <property type="match status" value="1"/>
</dbReference>
<dbReference type="RefSeq" id="XP_024665656.1">
    <property type="nucleotide sequence ID" value="XM_024809888.1"/>
</dbReference>
<dbReference type="SUPFAM" id="SSF55347">
    <property type="entry name" value="Glyceraldehyde-3-phosphate dehydrogenase-like, C-terminal domain"/>
    <property type="match status" value="1"/>
</dbReference>
<gene>
    <name evidence="12" type="ORF">B9G98_03331</name>
</gene>